<feature type="binding site" evidence="9">
    <location>
        <begin position="188"/>
        <end position="189"/>
    </location>
    <ligand>
        <name>alpha-D-glucose 1-phosphate</name>
        <dbReference type="ChEBI" id="CHEBI:58601"/>
    </ligand>
</feature>
<dbReference type="PROSITE" id="PS00808">
    <property type="entry name" value="ADP_GLC_PYROPHOSPH_1"/>
    <property type="match status" value="1"/>
</dbReference>
<evidence type="ECO:0000256" key="4">
    <source>
        <dbReference type="ARBA" id="ARBA00022695"/>
    </source>
</evidence>
<comment type="catalytic activity">
    <reaction evidence="9">
        <text>alpha-D-glucose 1-phosphate + ATP + H(+) = ADP-alpha-D-glucose + diphosphate</text>
        <dbReference type="Rhea" id="RHEA:12120"/>
        <dbReference type="ChEBI" id="CHEBI:15378"/>
        <dbReference type="ChEBI" id="CHEBI:30616"/>
        <dbReference type="ChEBI" id="CHEBI:33019"/>
        <dbReference type="ChEBI" id="CHEBI:57498"/>
        <dbReference type="ChEBI" id="CHEBI:58601"/>
        <dbReference type="EC" id="2.7.7.27"/>
    </reaction>
</comment>
<dbReference type="SUPFAM" id="SSF51161">
    <property type="entry name" value="Trimeric LpxA-like enzymes"/>
    <property type="match status" value="1"/>
</dbReference>
<feature type="binding site" evidence="9">
    <location>
        <position position="108"/>
    </location>
    <ligand>
        <name>alpha-D-glucose 1-phosphate</name>
        <dbReference type="ChEBI" id="CHEBI:58601"/>
    </ligand>
</feature>
<evidence type="ECO:0000256" key="6">
    <source>
        <dbReference type="ARBA" id="ARBA00022840"/>
    </source>
</evidence>
<evidence type="ECO:0000256" key="5">
    <source>
        <dbReference type="ARBA" id="ARBA00022741"/>
    </source>
</evidence>
<dbReference type="Gene3D" id="3.90.550.10">
    <property type="entry name" value="Spore Coat Polysaccharide Biosynthesis Protein SpsA, Chain A"/>
    <property type="match status" value="1"/>
</dbReference>
<evidence type="ECO:0000256" key="7">
    <source>
        <dbReference type="ARBA" id="ARBA00023056"/>
    </source>
</evidence>
<protein>
    <recommendedName>
        <fullName evidence="9">Glucose-1-phosphate adenylyltransferase</fullName>
        <ecNumber evidence="9">2.7.7.27</ecNumber>
    </recommendedName>
    <alternativeName>
        <fullName evidence="9">ADP-glucose pyrophosphorylase</fullName>
        <shortName evidence="9">ADPGlc PPase</shortName>
    </alternativeName>
    <alternativeName>
        <fullName evidence="9">ADP-glucose synthase</fullName>
    </alternativeName>
</protein>
<keyword evidence="8 9" id="KW-0119">Carbohydrate metabolism</keyword>
<accession>A0ABU8XVZ7</accession>
<comment type="caution">
    <text evidence="12">The sequence shown here is derived from an EMBL/GenBank/DDBJ whole genome shotgun (WGS) entry which is preliminary data.</text>
</comment>
<proteinExistence type="inferred from homology"/>
<evidence type="ECO:0000256" key="8">
    <source>
        <dbReference type="ARBA" id="ARBA00023277"/>
    </source>
</evidence>
<dbReference type="HAMAP" id="MF_00624">
    <property type="entry name" value="GlgC"/>
    <property type="match status" value="1"/>
</dbReference>
<dbReference type="NCBIfam" id="NF001947">
    <property type="entry name" value="PRK00725.1"/>
    <property type="match status" value="1"/>
</dbReference>
<dbReference type="InterPro" id="IPR029044">
    <property type="entry name" value="Nucleotide-diphossugar_trans"/>
</dbReference>
<evidence type="ECO:0000259" key="10">
    <source>
        <dbReference type="Pfam" id="PF00483"/>
    </source>
</evidence>
<keyword evidence="2 9" id="KW-0321">Glycogen metabolism</keyword>
<dbReference type="Pfam" id="PF00483">
    <property type="entry name" value="NTP_transferase"/>
    <property type="match status" value="1"/>
</dbReference>
<dbReference type="SUPFAM" id="SSF53448">
    <property type="entry name" value="Nucleotide-diphospho-sugar transferases"/>
    <property type="match status" value="1"/>
</dbReference>
<gene>
    <name evidence="9 12" type="primary">glgC</name>
    <name evidence="12" type="ORF">U1T56_19520</name>
</gene>
<comment type="function">
    <text evidence="9">Involved in the biosynthesis of ADP-glucose, a building block required for the elongation reactions to produce glycogen. Catalyzes the reaction between ATP and alpha-D-glucose 1-phosphate (G1P) to produce pyrophosphate and ADP-Glc.</text>
</comment>
<dbReference type="EC" id="2.7.7.27" evidence="9"/>
<comment type="pathway">
    <text evidence="9">Glycan biosynthesis; glycogen biosynthesis.</text>
</comment>
<dbReference type="InterPro" id="IPR056818">
    <property type="entry name" value="GlmU/GlgC-like_hexapep"/>
</dbReference>
<dbReference type="Pfam" id="PF24894">
    <property type="entry name" value="Hexapep_GlmU"/>
    <property type="match status" value="1"/>
</dbReference>
<dbReference type="PANTHER" id="PTHR43523">
    <property type="entry name" value="GLUCOSE-1-PHOSPHATE ADENYLYLTRANSFERASE-RELATED"/>
    <property type="match status" value="1"/>
</dbReference>
<feature type="site" description="Could play a key role in the communication between the regulatory and the substrate sites" evidence="9">
    <location>
        <position position="107"/>
    </location>
</feature>
<dbReference type="NCBIfam" id="TIGR02091">
    <property type="entry name" value="glgC"/>
    <property type="match status" value="1"/>
</dbReference>
<sequence length="421" mass="47059">MPQPGSYGNLSRNTLAFVLAGGRGSRLKELTDRRAKPAVYFGGKTRIIDFALSNAINSGIRRIGVATQYKAHSLIRHLQRGWNFLRPERNESFDILPASQRVSETQWYEGTADAVYQNIDIIESYGVEYIIVLAGDHVYKMDYEFMLRDHCEAAADVTIGCLEVPRLEATGFGVMQVDEQDRVVSFLEKPADPPGIPGRPEMALASMGIYVFKTELLFDQLRRDAADPNSSHDFGKDIIPYLVRHGKALAHRFPKSCVKSKAEHEAYWRDVGTVDAYWEANMDLTRVVPDLDLYDKDWPIWTYSELTPPAKFVHDDKGRRGMAVSSLVSGGCIVSGGELHGTLLFTGVHVHSWTRLEQCVVLPEVDIGRHARLTKVVIDRGVKIPEGLVVGEDPELDARRFRRTASGVCLITQAMLDKLAA</sequence>
<feature type="binding site" evidence="9">
    <location>
        <position position="173"/>
    </location>
    <ligand>
        <name>alpha-D-glucose 1-phosphate</name>
        <dbReference type="ChEBI" id="CHEBI:58601"/>
    </ligand>
</feature>
<evidence type="ECO:0000259" key="11">
    <source>
        <dbReference type="Pfam" id="PF24894"/>
    </source>
</evidence>
<dbReference type="InterPro" id="IPR023049">
    <property type="entry name" value="GlgC_bac"/>
</dbReference>
<dbReference type="NCBIfam" id="NF002023">
    <property type="entry name" value="PRK00844.1"/>
    <property type="match status" value="1"/>
</dbReference>
<feature type="domain" description="Glucose-1-phosphate adenylyltransferase/Bifunctional protein GlmU-like C-terminal hexapeptide" evidence="11">
    <location>
        <begin position="308"/>
        <end position="411"/>
    </location>
</feature>
<evidence type="ECO:0000256" key="1">
    <source>
        <dbReference type="ARBA" id="ARBA00010443"/>
    </source>
</evidence>
<keyword evidence="4 9" id="KW-0548">Nucleotidyltransferase</keyword>
<organism evidence="12 13">
    <name type="scientific">Benzoatithermus flavus</name>
    <dbReference type="NCBI Taxonomy" id="3108223"/>
    <lineage>
        <taxon>Bacteria</taxon>
        <taxon>Pseudomonadati</taxon>
        <taxon>Pseudomonadota</taxon>
        <taxon>Alphaproteobacteria</taxon>
        <taxon>Geminicoccales</taxon>
        <taxon>Geminicoccaceae</taxon>
        <taxon>Benzoatithermus</taxon>
    </lineage>
</organism>
<keyword evidence="6 9" id="KW-0067">ATP-binding</keyword>
<evidence type="ECO:0000313" key="12">
    <source>
        <dbReference type="EMBL" id="MEK0085347.1"/>
    </source>
</evidence>
<evidence type="ECO:0000313" key="13">
    <source>
        <dbReference type="Proteomes" id="UP001375743"/>
    </source>
</evidence>
<keyword evidence="5 9" id="KW-0547">Nucleotide-binding</keyword>
<dbReference type="InterPro" id="IPR005836">
    <property type="entry name" value="ADP_Glu_pyroP_CS"/>
</dbReference>
<dbReference type="EMBL" id="JBBLZC010000025">
    <property type="protein sequence ID" value="MEK0085347.1"/>
    <property type="molecule type" value="Genomic_DNA"/>
</dbReference>
<feature type="binding site" evidence="9">
    <location>
        <position position="206"/>
    </location>
    <ligand>
        <name>alpha-D-glucose 1-phosphate</name>
        <dbReference type="ChEBI" id="CHEBI:58601"/>
    </ligand>
</feature>
<evidence type="ECO:0000256" key="2">
    <source>
        <dbReference type="ARBA" id="ARBA00022600"/>
    </source>
</evidence>
<evidence type="ECO:0000256" key="9">
    <source>
        <dbReference type="HAMAP-Rule" id="MF_00624"/>
    </source>
</evidence>
<dbReference type="GO" id="GO:0008878">
    <property type="term" value="F:glucose-1-phosphate adenylyltransferase activity"/>
    <property type="evidence" value="ECO:0007669"/>
    <property type="project" value="UniProtKB-EC"/>
</dbReference>
<reference evidence="12 13" key="1">
    <citation type="submission" date="2024-01" db="EMBL/GenBank/DDBJ databases">
        <title>Multi-omics insights into the function and evolution of sodium benzoate biodegradation pathways in Benzoatithermus flavus gen. nov., sp. nov. from hot spring.</title>
        <authorList>
            <person name="Hu C.-J."/>
            <person name="Li W.-J."/>
        </authorList>
    </citation>
    <scope>NUCLEOTIDE SEQUENCE [LARGE SCALE GENOMIC DNA]</scope>
    <source>
        <strain evidence="12 13">SYSU G07066</strain>
    </source>
</reference>
<keyword evidence="3 9" id="KW-0808">Transferase</keyword>
<evidence type="ECO:0000256" key="3">
    <source>
        <dbReference type="ARBA" id="ARBA00022679"/>
    </source>
</evidence>
<dbReference type="CDD" id="cd04651">
    <property type="entry name" value="LbH_G1P_AT_C"/>
    <property type="match status" value="1"/>
</dbReference>
<keyword evidence="7 9" id="KW-0320">Glycogen biosynthesis</keyword>
<dbReference type="InterPro" id="IPR011831">
    <property type="entry name" value="ADP-Glc_PPase"/>
</dbReference>
<dbReference type="InterPro" id="IPR005835">
    <property type="entry name" value="NTP_transferase_dom"/>
</dbReference>
<keyword evidence="13" id="KW-1185">Reference proteome</keyword>
<comment type="similarity">
    <text evidence="1 9">Belongs to the bacterial/plant glucose-1-phosphate adenylyltransferase family.</text>
</comment>
<name>A0ABU8XVZ7_9PROT</name>
<dbReference type="Proteomes" id="UP001375743">
    <property type="component" value="Unassembled WGS sequence"/>
</dbReference>
<feature type="domain" description="Nucleotidyl transferase" evidence="10">
    <location>
        <begin position="16"/>
        <end position="285"/>
    </location>
</feature>
<dbReference type="PANTHER" id="PTHR43523:SF2">
    <property type="entry name" value="GLUCOSE-1-PHOSPHATE ADENYLYLTRANSFERASE"/>
    <property type="match status" value="1"/>
</dbReference>
<feature type="site" description="Could play a key role in the communication between the regulatory and the substrate sites" evidence="9">
    <location>
        <position position="68"/>
    </location>
</feature>
<dbReference type="InterPro" id="IPR011004">
    <property type="entry name" value="Trimer_LpxA-like_sf"/>
</dbReference>
<dbReference type="Gene3D" id="2.160.10.10">
    <property type="entry name" value="Hexapeptide repeat proteins"/>
    <property type="match status" value="1"/>
</dbReference>
<dbReference type="RefSeq" id="WP_418161194.1">
    <property type="nucleotide sequence ID" value="NZ_JBBLZC010000025.1"/>
</dbReference>
<dbReference type="PROSITE" id="PS00810">
    <property type="entry name" value="ADP_GLC_PYROPHOSPH_3"/>
    <property type="match status" value="1"/>
</dbReference>
<dbReference type="PROSITE" id="PS00809">
    <property type="entry name" value="ADP_GLC_PYROPHOSPH_2"/>
    <property type="match status" value="1"/>
</dbReference>
<dbReference type="CDD" id="cd02508">
    <property type="entry name" value="ADP_Glucose_PP"/>
    <property type="match status" value="1"/>
</dbReference>
<comment type="subunit">
    <text evidence="9">Homotetramer.</text>
</comment>